<feature type="compositionally biased region" description="Basic and acidic residues" evidence="1">
    <location>
        <begin position="62"/>
        <end position="77"/>
    </location>
</feature>
<feature type="region of interest" description="Disordered" evidence="1">
    <location>
        <begin position="202"/>
        <end position="292"/>
    </location>
</feature>
<reference evidence="3" key="1">
    <citation type="submission" date="2013-03" db="EMBL/GenBank/DDBJ databases">
        <title>The Genome Sequence of Anopheles dirus WRAIR2.</title>
        <authorList>
            <consortium name="The Broad Institute Genomics Platform"/>
            <person name="Neafsey D.E."/>
            <person name="Walton C."/>
            <person name="Walker B."/>
            <person name="Young S.K."/>
            <person name="Zeng Q."/>
            <person name="Gargeya S."/>
            <person name="Fitzgerald M."/>
            <person name="Haas B."/>
            <person name="Abouelleil A."/>
            <person name="Allen A.W."/>
            <person name="Alvarado L."/>
            <person name="Arachchi H.M."/>
            <person name="Berlin A.M."/>
            <person name="Chapman S.B."/>
            <person name="Gainer-Dewar J."/>
            <person name="Goldberg J."/>
            <person name="Griggs A."/>
            <person name="Gujja S."/>
            <person name="Hansen M."/>
            <person name="Howarth C."/>
            <person name="Imamovic A."/>
            <person name="Ireland A."/>
            <person name="Larimer J."/>
            <person name="McCowan C."/>
            <person name="Murphy C."/>
            <person name="Pearson M."/>
            <person name="Poon T.W."/>
            <person name="Priest M."/>
            <person name="Roberts A."/>
            <person name="Saif S."/>
            <person name="Shea T."/>
            <person name="Sisk P."/>
            <person name="Sykes S."/>
            <person name="Wortman J."/>
            <person name="Nusbaum C."/>
            <person name="Birren B."/>
        </authorList>
    </citation>
    <scope>NUCLEOTIDE SEQUENCE [LARGE SCALE GENOMIC DNA]</scope>
    <source>
        <strain evidence="3">WRAIR2</strain>
    </source>
</reference>
<feature type="compositionally biased region" description="Basic residues" evidence="1">
    <location>
        <begin position="213"/>
        <end position="231"/>
    </location>
</feature>
<dbReference type="AlphaFoldDB" id="A0A182N1G3"/>
<sequence length="387" mass="39371">MLIGPVRTAATGTIRSVDVTGGTLGLHARHGNGRHPEGAGRGGPVRELVAVRAGRRRVRHRDRQDVHGRAAVPERGHHPGAGGRGDRGDRWHRAGGVPGAGAASGAPSRAGLPAAGPGRGAVRAAAPGGARLHVHGRPARSALVRQRAAVRAPGPGAASGARRARQLCRRDLPARRPHRRRARAAPAVQLPVALPADAAAPAAAGPVAARWPRGARVRPRLHRGPRRRPRRPAPPPAAGRQRAGRVRPLEAGRRAGGARAGAGAGGGRGARHGQQLHAGAGARHRPPAPLADHAGAVREGAHLPVDVAVHEEPGAGRAHDRAAGDGRDARRLQRGVLQRLRAGGAVRPGQGRRAGGPSVPRGAPSGRIGRVAARERAAAAAAAAAAV</sequence>
<dbReference type="VEuPathDB" id="VectorBase:ADIR001471"/>
<organism evidence="2 3">
    <name type="scientific">Anopheles dirus</name>
    <dbReference type="NCBI Taxonomy" id="7168"/>
    <lineage>
        <taxon>Eukaryota</taxon>
        <taxon>Metazoa</taxon>
        <taxon>Ecdysozoa</taxon>
        <taxon>Arthropoda</taxon>
        <taxon>Hexapoda</taxon>
        <taxon>Insecta</taxon>
        <taxon>Pterygota</taxon>
        <taxon>Neoptera</taxon>
        <taxon>Endopterygota</taxon>
        <taxon>Diptera</taxon>
        <taxon>Nematocera</taxon>
        <taxon>Culicoidea</taxon>
        <taxon>Culicidae</taxon>
        <taxon>Anophelinae</taxon>
        <taxon>Anopheles</taxon>
    </lineage>
</organism>
<feature type="compositionally biased region" description="Low complexity" evidence="1">
    <location>
        <begin position="144"/>
        <end position="161"/>
    </location>
</feature>
<feature type="compositionally biased region" description="Low complexity" evidence="1">
    <location>
        <begin position="100"/>
        <end position="131"/>
    </location>
</feature>
<dbReference type="Proteomes" id="UP000075884">
    <property type="component" value="Unassembled WGS sequence"/>
</dbReference>
<protein>
    <submittedName>
        <fullName evidence="2">Uncharacterized protein</fullName>
    </submittedName>
</protein>
<feature type="compositionally biased region" description="Low complexity" evidence="1">
    <location>
        <begin position="202"/>
        <end position="212"/>
    </location>
</feature>
<proteinExistence type="predicted"/>
<feature type="compositionally biased region" description="Gly residues" evidence="1">
    <location>
        <begin position="254"/>
        <end position="268"/>
    </location>
</feature>
<feature type="region of interest" description="Disordered" evidence="1">
    <location>
        <begin position="342"/>
        <end position="366"/>
    </location>
</feature>
<accession>A0A182N1G3</accession>
<evidence type="ECO:0000313" key="2">
    <source>
        <dbReference type="EnsemblMetazoa" id="ADIR001471-PA"/>
    </source>
</evidence>
<feature type="region of interest" description="Disordered" evidence="1">
    <location>
        <begin position="54"/>
        <end position="187"/>
    </location>
</feature>
<keyword evidence="3" id="KW-1185">Reference proteome</keyword>
<dbReference type="EnsemblMetazoa" id="ADIR001471-RA">
    <property type="protein sequence ID" value="ADIR001471-PA"/>
    <property type="gene ID" value="ADIR001471"/>
</dbReference>
<reference evidence="2" key="2">
    <citation type="submission" date="2020-05" db="UniProtKB">
        <authorList>
            <consortium name="EnsemblMetazoa"/>
        </authorList>
    </citation>
    <scope>IDENTIFICATION</scope>
    <source>
        <strain evidence="2">WRAIR2</strain>
    </source>
</reference>
<evidence type="ECO:0000256" key="1">
    <source>
        <dbReference type="SAM" id="MobiDB-lite"/>
    </source>
</evidence>
<evidence type="ECO:0000313" key="3">
    <source>
        <dbReference type="Proteomes" id="UP000075884"/>
    </source>
</evidence>
<name>A0A182N1G3_9DIPT</name>